<protein>
    <submittedName>
        <fullName evidence="4">DUF4124 domain-containing protein</fullName>
    </submittedName>
</protein>
<feature type="compositionally biased region" description="Pro residues" evidence="1">
    <location>
        <begin position="72"/>
        <end position="83"/>
    </location>
</feature>
<dbReference type="AlphaFoldDB" id="A0A9X4BH43"/>
<dbReference type="InterPro" id="IPR025392">
    <property type="entry name" value="DUF4124"/>
</dbReference>
<accession>A0A9X4BH43</accession>
<organism evidence="4 5">
    <name type="scientific">Tahibacter soli</name>
    <dbReference type="NCBI Taxonomy" id="2983605"/>
    <lineage>
        <taxon>Bacteria</taxon>
        <taxon>Pseudomonadati</taxon>
        <taxon>Pseudomonadota</taxon>
        <taxon>Gammaproteobacteria</taxon>
        <taxon>Lysobacterales</taxon>
        <taxon>Rhodanobacteraceae</taxon>
        <taxon>Tahibacter</taxon>
    </lineage>
</organism>
<feature type="domain" description="DUF4124" evidence="3">
    <location>
        <begin position="11"/>
        <end position="66"/>
    </location>
</feature>
<proteinExistence type="predicted"/>
<evidence type="ECO:0000256" key="2">
    <source>
        <dbReference type="SAM" id="SignalP"/>
    </source>
</evidence>
<feature type="region of interest" description="Disordered" evidence="1">
    <location>
        <begin position="46"/>
        <end position="83"/>
    </location>
</feature>
<keyword evidence="2" id="KW-0732">Signal</keyword>
<sequence>MRRHVRPGLLALLLVAAGAAHAETGYRCVDATGRVAFQDRPCPAGSAASSFRYEKPPPGPPPAPAAVETKPEAPPAPAAPPPQRVPVAPLYACTNAVNGDGYMSETGVTQPYLAPLGALGWPPRTLNDTARSSGLSAPGMNRPSVSAPTGSNALAGAYVTVQDECRRLSDAAACAMRRKEIGDNRSRQRNAFKAERATLEAREAALEQALAGCR</sequence>
<evidence type="ECO:0000313" key="4">
    <source>
        <dbReference type="EMBL" id="MDC8013665.1"/>
    </source>
</evidence>
<feature type="chain" id="PRO_5040934679" evidence="2">
    <location>
        <begin position="23"/>
        <end position="214"/>
    </location>
</feature>
<dbReference type="Pfam" id="PF13511">
    <property type="entry name" value="DUF4124"/>
    <property type="match status" value="1"/>
</dbReference>
<evidence type="ECO:0000313" key="5">
    <source>
        <dbReference type="Proteomes" id="UP001139971"/>
    </source>
</evidence>
<evidence type="ECO:0000259" key="3">
    <source>
        <dbReference type="Pfam" id="PF13511"/>
    </source>
</evidence>
<dbReference type="Proteomes" id="UP001139971">
    <property type="component" value="Unassembled WGS sequence"/>
</dbReference>
<reference evidence="4" key="1">
    <citation type="submission" date="2023-02" db="EMBL/GenBank/DDBJ databases">
        <title>Tahibacter soli sp. nov. isolated from soil.</title>
        <authorList>
            <person name="Baek J.H."/>
            <person name="Lee J.K."/>
            <person name="Choi D.G."/>
            <person name="Jeon C.O."/>
        </authorList>
    </citation>
    <scope>NUCLEOTIDE SEQUENCE</scope>
    <source>
        <strain evidence="4">BL</strain>
    </source>
</reference>
<keyword evidence="5" id="KW-1185">Reference proteome</keyword>
<evidence type="ECO:0000256" key="1">
    <source>
        <dbReference type="SAM" id="MobiDB-lite"/>
    </source>
</evidence>
<feature type="signal peptide" evidence="2">
    <location>
        <begin position="1"/>
        <end position="22"/>
    </location>
</feature>
<name>A0A9X4BH43_9GAMM</name>
<gene>
    <name evidence="4" type="ORF">OD750_014075</name>
</gene>
<comment type="caution">
    <text evidence="4">The sequence shown here is derived from an EMBL/GenBank/DDBJ whole genome shotgun (WGS) entry which is preliminary data.</text>
</comment>
<dbReference type="RefSeq" id="WP_263542358.1">
    <property type="nucleotide sequence ID" value="NZ_JAOVZO020000018.1"/>
</dbReference>
<dbReference type="EMBL" id="JAOVZO020000018">
    <property type="protein sequence ID" value="MDC8013665.1"/>
    <property type="molecule type" value="Genomic_DNA"/>
</dbReference>